<evidence type="ECO:0000313" key="2">
    <source>
        <dbReference type="EMBL" id="MPC20781.1"/>
    </source>
</evidence>
<evidence type="ECO:0000256" key="1">
    <source>
        <dbReference type="SAM" id="MobiDB-lite"/>
    </source>
</evidence>
<organism evidence="2 3">
    <name type="scientific">Portunus trituberculatus</name>
    <name type="common">Swimming crab</name>
    <name type="synonym">Neptunus trituberculatus</name>
    <dbReference type="NCBI Taxonomy" id="210409"/>
    <lineage>
        <taxon>Eukaryota</taxon>
        <taxon>Metazoa</taxon>
        <taxon>Ecdysozoa</taxon>
        <taxon>Arthropoda</taxon>
        <taxon>Crustacea</taxon>
        <taxon>Multicrustacea</taxon>
        <taxon>Malacostraca</taxon>
        <taxon>Eumalacostraca</taxon>
        <taxon>Eucarida</taxon>
        <taxon>Decapoda</taxon>
        <taxon>Pleocyemata</taxon>
        <taxon>Brachyura</taxon>
        <taxon>Eubrachyura</taxon>
        <taxon>Portunoidea</taxon>
        <taxon>Portunidae</taxon>
        <taxon>Portuninae</taxon>
        <taxon>Portunus</taxon>
    </lineage>
</organism>
<dbReference type="AlphaFoldDB" id="A0A5B7DH15"/>
<gene>
    <name evidence="2" type="ORF">E2C01_013739</name>
</gene>
<dbReference type="EMBL" id="VSRR010000909">
    <property type="protein sequence ID" value="MPC20781.1"/>
    <property type="molecule type" value="Genomic_DNA"/>
</dbReference>
<feature type="region of interest" description="Disordered" evidence="1">
    <location>
        <begin position="1"/>
        <end position="55"/>
    </location>
</feature>
<name>A0A5B7DH15_PORTR</name>
<comment type="caution">
    <text evidence="2">The sequence shown here is derived from an EMBL/GenBank/DDBJ whole genome shotgun (WGS) entry which is preliminary data.</text>
</comment>
<proteinExistence type="predicted"/>
<dbReference type="Proteomes" id="UP000324222">
    <property type="component" value="Unassembled WGS sequence"/>
</dbReference>
<accession>A0A5B7DH15</accession>
<feature type="compositionally biased region" description="Polar residues" evidence="1">
    <location>
        <begin position="14"/>
        <end position="27"/>
    </location>
</feature>
<evidence type="ECO:0000313" key="3">
    <source>
        <dbReference type="Proteomes" id="UP000324222"/>
    </source>
</evidence>
<sequence length="183" mass="19985">MEEKFENELCNVDSPETSLSLQQTSRVTWHHTGADRDSRSAYTPPPTDTSLQMPGLASPPQNWVGGCMMSTPLVVRPSISPLFCHLVAFSCGRKPSHLMSPLKKTDLLFPDLRINWSVTHPKEDVAGGVKASSVNLSGARRALVLHNDRLVPGQGVGYAVLLCVQDGLCGDKEYLSELDDVKQ</sequence>
<protein>
    <submittedName>
        <fullName evidence="2">Uncharacterized protein</fullName>
    </submittedName>
</protein>
<reference evidence="2 3" key="1">
    <citation type="submission" date="2019-05" db="EMBL/GenBank/DDBJ databases">
        <title>Another draft genome of Portunus trituberculatus and its Hox gene families provides insights of decapod evolution.</title>
        <authorList>
            <person name="Jeong J.-H."/>
            <person name="Song I."/>
            <person name="Kim S."/>
            <person name="Choi T."/>
            <person name="Kim D."/>
            <person name="Ryu S."/>
            <person name="Kim W."/>
        </authorList>
    </citation>
    <scope>NUCLEOTIDE SEQUENCE [LARGE SCALE GENOMIC DNA]</scope>
    <source>
        <tissue evidence="2">Muscle</tissue>
    </source>
</reference>
<keyword evidence="3" id="KW-1185">Reference proteome</keyword>